<feature type="region of interest" description="Disordered" evidence="1">
    <location>
        <begin position="220"/>
        <end position="286"/>
    </location>
</feature>
<dbReference type="Proteomes" id="UP000318741">
    <property type="component" value="Chromosome"/>
</dbReference>
<gene>
    <name evidence="2" type="ORF">CA12_15150</name>
</gene>
<evidence type="ECO:0008006" key="4">
    <source>
        <dbReference type="Google" id="ProtNLM"/>
    </source>
</evidence>
<feature type="compositionally biased region" description="Basic and acidic residues" evidence="1">
    <location>
        <begin position="414"/>
        <end position="425"/>
    </location>
</feature>
<keyword evidence="3" id="KW-1185">Reference proteome</keyword>
<feature type="compositionally biased region" description="Acidic residues" evidence="1">
    <location>
        <begin position="222"/>
        <end position="234"/>
    </location>
</feature>
<accession>A0A517P7S7</accession>
<reference evidence="2 3" key="1">
    <citation type="submission" date="2019-02" db="EMBL/GenBank/DDBJ databases">
        <title>Deep-cultivation of Planctomycetes and their phenomic and genomic characterization uncovers novel biology.</title>
        <authorList>
            <person name="Wiegand S."/>
            <person name="Jogler M."/>
            <person name="Boedeker C."/>
            <person name="Pinto D."/>
            <person name="Vollmers J."/>
            <person name="Rivas-Marin E."/>
            <person name="Kohn T."/>
            <person name="Peeters S.H."/>
            <person name="Heuer A."/>
            <person name="Rast P."/>
            <person name="Oberbeckmann S."/>
            <person name="Bunk B."/>
            <person name="Jeske O."/>
            <person name="Meyerdierks A."/>
            <person name="Storesund J.E."/>
            <person name="Kallscheuer N."/>
            <person name="Luecker S."/>
            <person name="Lage O.M."/>
            <person name="Pohl T."/>
            <person name="Merkel B.J."/>
            <person name="Hornburger P."/>
            <person name="Mueller R.-W."/>
            <person name="Bruemmer F."/>
            <person name="Labrenz M."/>
            <person name="Spormann A.M."/>
            <person name="Op den Camp H."/>
            <person name="Overmann J."/>
            <person name="Amann R."/>
            <person name="Jetten M.S.M."/>
            <person name="Mascher T."/>
            <person name="Medema M.H."/>
            <person name="Devos D.P."/>
            <person name="Kaster A.-K."/>
            <person name="Ovreas L."/>
            <person name="Rohde M."/>
            <person name="Galperin M.Y."/>
            <person name="Jogler C."/>
        </authorList>
    </citation>
    <scope>NUCLEOTIDE SEQUENCE [LARGE SCALE GENOMIC DNA]</scope>
    <source>
        <strain evidence="2 3">CA12</strain>
    </source>
</reference>
<evidence type="ECO:0000313" key="3">
    <source>
        <dbReference type="Proteomes" id="UP000318741"/>
    </source>
</evidence>
<protein>
    <recommendedName>
        <fullName evidence="4">Chromosome partition protein Smc</fullName>
    </recommendedName>
</protein>
<name>A0A517P7S7_9PLAN</name>
<feature type="region of interest" description="Disordered" evidence="1">
    <location>
        <begin position="496"/>
        <end position="524"/>
    </location>
</feature>
<feature type="compositionally biased region" description="Basic and acidic residues" evidence="1">
    <location>
        <begin position="235"/>
        <end position="251"/>
    </location>
</feature>
<dbReference type="OrthoDB" id="9915203at2"/>
<evidence type="ECO:0000256" key="1">
    <source>
        <dbReference type="SAM" id="MobiDB-lite"/>
    </source>
</evidence>
<proteinExistence type="predicted"/>
<dbReference type="AlphaFoldDB" id="A0A517P7S7"/>
<organism evidence="2 3">
    <name type="scientific">Alienimonas californiensis</name>
    <dbReference type="NCBI Taxonomy" id="2527989"/>
    <lineage>
        <taxon>Bacteria</taxon>
        <taxon>Pseudomonadati</taxon>
        <taxon>Planctomycetota</taxon>
        <taxon>Planctomycetia</taxon>
        <taxon>Planctomycetales</taxon>
        <taxon>Planctomycetaceae</taxon>
        <taxon>Alienimonas</taxon>
    </lineage>
</organism>
<evidence type="ECO:0000313" key="2">
    <source>
        <dbReference type="EMBL" id="QDT15430.1"/>
    </source>
</evidence>
<dbReference type="EMBL" id="CP036265">
    <property type="protein sequence ID" value="QDT15430.1"/>
    <property type="molecule type" value="Genomic_DNA"/>
</dbReference>
<feature type="region of interest" description="Disordered" evidence="1">
    <location>
        <begin position="414"/>
        <end position="437"/>
    </location>
</feature>
<dbReference type="RefSeq" id="WP_145358253.1">
    <property type="nucleotide sequence ID" value="NZ_CP036265.1"/>
</dbReference>
<sequence length="524" mass="53562">MPALPTGDEIKTLPLRAVVAYAHRCAARAARRCLPDSGASGGMPSAFGCGEAVRRALRPAAKVAAGEAVSARELTAAEDVIVATVARLGRGDEDRDADGRQYAGGTHLNPTGRSVAMTANAAYAALAAAAAVADETSGSRSIRGHRAVLSALTAAEAAAGACPPIRIGIRRDFGLLSRLHLGAFPDPGRGVDVSDGGPLGACGDDNRLAAVGALDDGFAAENFDEDDFDPEAAVDESREERPASEPLRPRQAEAATDAASAKPVAPPNAPPSDLFGDPFGDPFGDSFNDPFGDTLPAVMTDPFAAPGGLTHWTPGASGAGGEIAVTGGEIAVTGGEHAVAGGGMARSAATLARREAALAARDASLSAREASLAERASNLAEREADLAERAADLADRDAELNERDAELIDRQAELADREAELADRETELEERETDLADRDAALEERAVALDAATRAVAARTRTAAGELSAARAERQELADAAAALQDVLSRHPLLAGALVGGSSDGPPRRPPQRRIASEAACAAI</sequence>
<dbReference type="KEGG" id="acaf:CA12_15150"/>